<accession>L7F877</accession>
<organism evidence="6 7">
    <name type="scientific">Streptomyces turgidiscabies (strain Car8)</name>
    <dbReference type="NCBI Taxonomy" id="698760"/>
    <lineage>
        <taxon>Bacteria</taxon>
        <taxon>Bacillati</taxon>
        <taxon>Actinomycetota</taxon>
        <taxon>Actinomycetes</taxon>
        <taxon>Kitasatosporales</taxon>
        <taxon>Streptomycetaceae</taxon>
        <taxon>Streptomyces</taxon>
    </lineage>
</organism>
<sequence>TGPRMQRQAHRSHPGNAMQHSRSLKDHFIDPATGQLVVNGQPYLIRGIEVHNSTSSNADYLRPLWKRCADADVNTVLAPVSWELVEPQEGEFDFHLVDAMLDGAREHALKLVLLWFGSWKNGSSSYTPTWVKLDPVRFPLQIDEAGDPVHNLSPFSTANRDADAAAFAAFMEHLSRVDGREKTVIMVQVENEVGLLGAPRSYGADAASAWADPVPASLAEALRGGASPYVQAPDEPLAPTWDCLTGEGDRTAELFMAWHYASYIQHVAAAGQARYDIPLFANAWLDSIAPTEAKPADAALAGGSAPGVFPSGGPLPHVSSAWKLAAPSIAFLAPDVYFGDFEIPFKGYADTNTALFVPEMRADGHGISHSFLAIGKHGAIGVSPFGFDSLDDDATVDLRRTYAQLAALEKDILAAQPQGRVRGFRVSASQEETLALGRYDFVVRAHSERGDGEKFGYGLLLRSDEDTYIAAGDNFTLGIRSQDGRPVAVLKAEELVDSKGGLRPRRRLNGDETFSGTGIRIAQNPASMHGFMLTSGIPSGVVRFSLYSLEIRPESW</sequence>
<proteinExistence type="predicted"/>
<dbReference type="PATRIC" id="fig|698760.3.peg.3813"/>
<dbReference type="Pfam" id="PF18120">
    <property type="entry name" value="DUF5597"/>
    <property type="match status" value="1"/>
</dbReference>
<gene>
    <name evidence="6" type="ORF">STRTUCAR8_00625</name>
</gene>
<dbReference type="STRING" id="85558.T45_07132"/>
<dbReference type="Gene3D" id="2.60.220.20">
    <property type="entry name" value="putative beta-Galactosidase from caulobacter crescentus"/>
    <property type="match status" value="1"/>
</dbReference>
<dbReference type="GO" id="GO:0005975">
    <property type="term" value="P:carbohydrate metabolic process"/>
    <property type="evidence" value="ECO:0007669"/>
    <property type="project" value="InterPro"/>
</dbReference>
<evidence type="ECO:0000256" key="1">
    <source>
        <dbReference type="ARBA" id="ARBA00022801"/>
    </source>
</evidence>
<dbReference type="EMBL" id="AEJB01000283">
    <property type="protein sequence ID" value="ELP67437.1"/>
    <property type="molecule type" value="Genomic_DNA"/>
</dbReference>
<dbReference type="Gene3D" id="3.20.20.80">
    <property type="entry name" value="Glycosidases"/>
    <property type="match status" value="1"/>
</dbReference>
<dbReference type="GO" id="GO:0009341">
    <property type="term" value="C:beta-galactosidase complex"/>
    <property type="evidence" value="ECO:0007669"/>
    <property type="project" value="InterPro"/>
</dbReference>
<comment type="caution">
    <text evidence="6">The sequence shown here is derived from an EMBL/GenBank/DDBJ whole genome shotgun (WGS) entry which is preliminary data.</text>
</comment>
<keyword evidence="7" id="KW-1185">Reference proteome</keyword>
<feature type="domain" description="DUF5597" evidence="5">
    <location>
        <begin position="398"/>
        <end position="518"/>
    </location>
</feature>
<dbReference type="GO" id="GO:0004565">
    <property type="term" value="F:beta-galactosidase activity"/>
    <property type="evidence" value="ECO:0007669"/>
    <property type="project" value="InterPro"/>
</dbReference>
<evidence type="ECO:0000313" key="7">
    <source>
        <dbReference type="Proteomes" id="UP000010931"/>
    </source>
</evidence>
<evidence type="ECO:0000256" key="2">
    <source>
        <dbReference type="ARBA" id="ARBA00023295"/>
    </source>
</evidence>
<dbReference type="InterPro" id="IPR017853">
    <property type="entry name" value="GH"/>
</dbReference>
<reference evidence="6 7" key="1">
    <citation type="journal article" date="2011" name="Plasmid">
        <title>Streptomyces turgidiscabies Car8 contains a modular pathogenicity island that shares virulence genes with other actinobacterial plant pathogens.</title>
        <authorList>
            <person name="Huguet-Tapia J.C."/>
            <person name="Badger J.H."/>
            <person name="Loria R."/>
            <person name="Pettis G.S."/>
        </authorList>
    </citation>
    <scope>NUCLEOTIDE SEQUENCE [LARGE SCALE GENOMIC DNA]</scope>
    <source>
        <strain evidence="6 7">Car8</strain>
    </source>
</reference>
<dbReference type="AlphaFoldDB" id="L7F877"/>
<keyword evidence="1 6" id="KW-0378">Hydrolase</keyword>
<protein>
    <submittedName>
        <fullName evidence="6">Glycosyl hydrolase family 35</fullName>
    </submittedName>
</protein>
<dbReference type="Pfam" id="PF02449">
    <property type="entry name" value="Glyco_hydro_42"/>
    <property type="match status" value="1"/>
</dbReference>
<dbReference type="InterPro" id="IPR013529">
    <property type="entry name" value="Glyco_hydro_42_N"/>
</dbReference>
<feature type="domain" description="Glycoside hydrolase family 42 N-terminal" evidence="4">
    <location>
        <begin position="66"/>
        <end position="211"/>
    </location>
</feature>
<keyword evidence="2" id="KW-0326">Glycosidase</keyword>
<evidence type="ECO:0000313" key="6">
    <source>
        <dbReference type="EMBL" id="ELP67437.1"/>
    </source>
</evidence>
<feature type="region of interest" description="Disordered" evidence="3">
    <location>
        <begin position="1"/>
        <end position="22"/>
    </location>
</feature>
<evidence type="ECO:0000259" key="5">
    <source>
        <dbReference type="Pfam" id="PF18120"/>
    </source>
</evidence>
<dbReference type="InterPro" id="IPR040719">
    <property type="entry name" value="DUF5597"/>
</dbReference>
<dbReference type="SUPFAM" id="SSF51445">
    <property type="entry name" value="(Trans)glycosidases"/>
    <property type="match status" value="1"/>
</dbReference>
<name>L7F877_STRT8</name>
<feature type="non-terminal residue" evidence="6">
    <location>
        <position position="1"/>
    </location>
</feature>
<evidence type="ECO:0000256" key="3">
    <source>
        <dbReference type="SAM" id="MobiDB-lite"/>
    </source>
</evidence>
<evidence type="ECO:0000259" key="4">
    <source>
        <dbReference type="Pfam" id="PF02449"/>
    </source>
</evidence>
<dbReference type="Proteomes" id="UP000010931">
    <property type="component" value="Unassembled WGS sequence"/>
</dbReference>